<gene>
    <name evidence="2" type="ORF">NX720_19815</name>
</gene>
<reference evidence="2" key="1">
    <citation type="submission" date="2022-10" db="EMBL/GenBank/DDBJ databases">
        <title>Completed Genome Sequence of two octocoral isolated bacterium, Endozoicomonas euniceicola EF212T and Endozoicomonas gorgoniicola PS125T.</title>
        <authorList>
            <person name="Chiou Y.-J."/>
            <person name="Chen Y.-H."/>
        </authorList>
    </citation>
    <scope>NUCLEOTIDE SEQUENCE</scope>
    <source>
        <strain evidence="2">EF212</strain>
    </source>
</reference>
<evidence type="ECO:0000313" key="3">
    <source>
        <dbReference type="Proteomes" id="UP001163255"/>
    </source>
</evidence>
<feature type="compositionally biased region" description="Basic and acidic residues" evidence="1">
    <location>
        <begin position="26"/>
        <end position="36"/>
    </location>
</feature>
<organism evidence="2 3">
    <name type="scientific">Endozoicomonas euniceicola</name>
    <dbReference type="NCBI Taxonomy" id="1234143"/>
    <lineage>
        <taxon>Bacteria</taxon>
        <taxon>Pseudomonadati</taxon>
        <taxon>Pseudomonadota</taxon>
        <taxon>Gammaproteobacteria</taxon>
        <taxon>Oceanospirillales</taxon>
        <taxon>Endozoicomonadaceae</taxon>
        <taxon>Endozoicomonas</taxon>
    </lineage>
</organism>
<evidence type="ECO:0000313" key="2">
    <source>
        <dbReference type="EMBL" id="UYM15094.1"/>
    </source>
</evidence>
<proteinExistence type="predicted"/>
<feature type="region of interest" description="Disordered" evidence="1">
    <location>
        <begin position="1"/>
        <end position="38"/>
    </location>
</feature>
<dbReference type="RefSeq" id="WP_262596950.1">
    <property type="nucleotide sequence ID" value="NZ_CP103300.1"/>
</dbReference>
<dbReference type="EMBL" id="CP103300">
    <property type="protein sequence ID" value="UYM15094.1"/>
    <property type="molecule type" value="Genomic_DNA"/>
</dbReference>
<accession>A0ABY6GSX0</accession>
<evidence type="ECO:0000256" key="1">
    <source>
        <dbReference type="SAM" id="MobiDB-lite"/>
    </source>
</evidence>
<name>A0ABY6GSX0_9GAMM</name>
<protein>
    <submittedName>
        <fullName evidence="2">Uncharacterized protein</fullName>
    </submittedName>
</protein>
<sequence length="369" mass="42004">MDAIRSDQAVNYRLSGAATPPSTAETSKEREPERQNPELSVVQDVTPTAGIKRHFAVTFGRTQPNTNRLAQLMESLNSSLAQTKLPVREKQVILQFLNLINDTINSLQIAETPELALTKTFAKKVIEDVIKNPNIPEHLQKSVDLLFSYFRVCKFFDYFMYGSVDQKLCRDLANFLSTIPEKEPLEVMAGAGWLQKGLKDQGVQTRSTDSFKLLESDLYIDQALAHELSITTGMKEHVKDFEVIEGASIEKMDALAALEASSSRVVIICWPDFRCEDLIYEILEHCHKNQKMIIHIAKKDENLSNLLIRAKRPAERNSFIPVKDAPSSHAHLEKLSIGFWKQVPEWFKALKKTAEKDPRPDFRIRHFEP</sequence>
<dbReference type="Proteomes" id="UP001163255">
    <property type="component" value="Chromosome"/>
</dbReference>
<keyword evidence="3" id="KW-1185">Reference proteome</keyword>